<dbReference type="GO" id="GO:0004144">
    <property type="term" value="F:diacylglycerol O-acyltransferase activity"/>
    <property type="evidence" value="ECO:0007669"/>
    <property type="project" value="UniProtKB-UniRule"/>
</dbReference>
<gene>
    <name evidence="17" type="ORF">NEOLI_004295</name>
</gene>
<dbReference type="CDD" id="cd07987">
    <property type="entry name" value="LPLAT_MGAT-like"/>
    <property type="match status" value="1"/>
</dbReference>
<evidence type="ECO:0000256" key="4">
    <source>
        <dbReference type="ARBA" id="ARBA00005420"/>
    </source>
</evidence>
<comment type="function">
    <text evidence="16">Catalyzes the terminal and only committed step in triacylglycerol synthesis by using diacylglycerol and fatty acyl CoA as substrates.</text>
</comment>
<dbReference type="InterPro" id="IPR007130">
    <property type="entry name" value="DAGAT"/>
</dbReference>
<keyword evidence="8" id="KW-0812">Transmembrane</keyword>
<dbReference type="AlphaFoldDB" id="A0A1U7LUJ3"/>
<comment type="subcellular location">
    <subcellularLocation>
        <location evidence="1 16">Endoplasmic reticulum membrane</location>
        <topology evidence="1 16">Multi-pass membrane protein</topology>
    </subcellularLocation>
</comment>
<evidence type="ECO:0000256" key="7">
    <source>
        <dbReference type="ARBA" id="ARBA00022679"/>
    </source>
</evidence>
<dbReference type="GO" id="GO:0140042">
    <property type="term" value="P:lipid droplet formation"/>
    <property type="evidence" value="ECO:0007669"/>
    <property type="project" value="EnsemblFungi"/>
</dbReference>
<dbReference type="PANTHER" id="PTHR12317">
    <property type="entry name" value="DIACYLGLYCEROL O-ACYLTRANSFERASE"/>
    <property type="match status" value="1"/>
</dbReference>
<protein>
    <recommendedName>
        <fullName evidence="5 16">Diacylglycerol O-acyltransferase</fullName>
        <ecNumber evidence="5 16">2.3.1.20</ecNumber>
    </recommendedName>
</protein>
<dbReference type="OMA" id="FWFTCAN"/>
<evidence type="ECO:0000256" key="1">
    <source>
        <dbReference type="ARBA" id="ARBA00004477"/>
    </source>
</evidence>
<evidence type="ECO:0000256" key="15">
    <source>
        <dbReference type="ARBA" id="ARBA00048109"/>
    </source>
</evidence>
<keyword evidence="6 16" id="KW-0444">Lipid biosynthesis</keyword>
<evidence type="ECO:0000256" key="14">
    <source>
        <dbReference type="ARBA" id="ARBA00023315"/>
    </source>
</evidence>
<comment type="pathway">
    <text evidence="3">Lipid metabolism.</text>
</comment>
<evidence type="ECO:0000256" key="9">
    <source>
        <dbReference type="ARBA" id="ARBA00022798"/>
    </source>
</evidence>
<dbReference type="GO" id="GO:0006672">
    <property type="term" value="P:ceramide metabolic process"/>
    <property type="evidence" value="ECO:0007669"/>
    <property type="project" value="EnsemblFungi"/>
</dbReference>
<dbReference type="GO" id="GO:0005811">
    <property type="term" value="C:lipid droplet"/>
    <property type="evidence" value="ECO:0007669"/>
    <property type="project" value="EnsemblFungi"/>
</dbReference>
<evidence type="ECO:0000256" key="16">
    <source>
        <dbReference type="RuleBase" id="RU367023"/>
    </source>
</evidence>
<name>A0A1U7LUJ3_NEOID</name>
<dbReference type="GO" id="GO:0032541">
    <property type="term" value="C:cortical endoplasmic reticulum"/>
    <property type="evidence" value="ECO:0007669"/>
    <property type="project" value="EnsemblFungi"/>
</dbReference>
<dbReference type="GO" id="GO:0006071">
    <property type="term" value="P:glycerol metabolic process"/>
    <property type="evidence" value="ECO:0007669"/>
    <property type="project" value="UniProtKB-UniRule"/>
</dbReference>
<comment type="pathway">
    <text evidence="2 16">Glycerolipid metabolism; triacylglycerol biosynthesis.</text>
</comment>
<dbReference type="GO" id="GO:0035356">
    <property type="term" value="P:intracellular triglyceride homeostasis"/>
    <property type="evidence" value="ECO:0007669"/>
    <property type="project" value="EnsemblFungi"/>
</dbReference>
<dbReference type="PANTHER" id="PTHR12317:SF0">
    <property type="entry name" value="ACYLTRANSFERASE"/>
    <property type="match status" value="1"/>
</dbReference>
<dbReference type="OrthoDB" id="264532at2759"/>
<dbReference type="GO" id="GO:0005789">
    <property type="term" value="C:endoplasmic reticulum membrane"/>
    <property type="evidence" value="ECO:0007669"/>
    <property type="project" value="UniProtKB-SubCell"/>
</dbReference>
<comment type="similarity">
    <text evidence="4 16">Belongs to the diacylglycerol acyltransferase family.</text>
</comment>
<evidence type="ECO:0000256" key="12">
    <source>
        <dbReference type="ARBA" id="ARBA00023098"/>
    </source>
</evidence>
<organism evidence="17 18">
    <name type="scientific">Neolecta irregularis (strain DAH-3)</name>
    <dbReference type="NCBI Taxonomy" id="1198029"/>
    <lineage>
        <taxon>Eukaryota</taxon>
        <taxon>Fungi</taxon>
        <taxon>Dikarya</taxon>
        <taxon>Ascomycota</taxon>
        <taxon>Taphrinomycotina</taxon>
        <taxon>Neolectales</taxon>
        <taxon>Neolectaceae</taxon>
        <taxon>Neolecta</taxon>
    </lineage>
</organism>
<evidence type="ECO:0000256" key="6">
    <source>
        <dbReference type="ARBA" id="ARBA00022516"/>
    </source>
</evidence>
<keyword evidence="18" id="KW-1185">Reference proteome</keyword>
<reference evidence="17 18" key="1">
    <citation type="submission" date="2016-04" db="EMBL/GenBank/DDBJ databases">
        <title>Evolutionary innovation and constraint leading to complex multicellularity in the Ascomycota.</title>
        <authorList>
            <person name="Cisse O."/>
            <person name="Nguyen A."/>
            <person name="Hewitt D.A."/>
            <person name="Jedd G."/>
            <person name="Stajich J.E."/>
        </authorList>
    </citation>
    <scope>NUCLEOTIDE SEQUENCE [LARGE SCALE GENOMIC DNA]</scope>
    <source>
        <strain evidence="17 18">DAH-3</strain>
    </source>
</reference>
<keyword evidence="7 17" id="KW-0808">Transferase</keyword>
<evidence type="ECO:0000256" key="11">
    <source>
        <dbReference type="ARBA" id="ARBA00022989"/>
    </source>
</evidence>
<keyword evidence="14 16" id="KW-0012">Acyltransferase</keyword>
<accession>A0A1U7LUJ3</accession>
<keyword evidence="10 16" id="KW-0256">Endoplasmic reticulum</keyword>
<evidence type="ECO:0000256" key="13">
    <source>
        <dbReference type="ARBA" id="ARBA00023136"/>
    </source>
</evidence>
<dbReference type="UniPathway" id="UPA00282"/>
<dbReference type="GO" id="GO:0097038">
    <property type="term" value="C:perinuclear endoplasmic reticulum"/>
    <property type="evidence" value="ECO:0007669"/>
    <property type="project" value="EnsemblFungi"/>
</dbReference>
<comment type="caution">
    <text evidence="17">The sequence shown here is derived from an EMBL/GenBank/DDBJ whole genome shotgun (WGS) entry which is preliminary data.</text>
</comment>
<proteinExistence type="inferred from homology"/>
<evidence type="ECO:0000256" key="2">
    <source>
        <dbReference type="ARBA" id="ARBA00004771"/>
    </source>
</evidence>
<keyword evidence="13" id="KW-0472">Membrane</keyword>
<evidence type="ECO:0000256" key="8">
    <source>
        <dbReference type="ARBA" id="ARBA00022692"/>
    </source>
</evidence>
<dbReference type="EMBL" id="LXFE01000217">
    <property type="protein sequence ID" value="OLL26212.1"/>
    <property type="molecule type" value="Genomic_DNA"/>
</dbReference>
<dbReference type="GO" id="GO:0019432">
    <property type="term" value="P:triglyceride biosynthetic process"/>
    <property type="evidence" value="ECO:0007669"/>
    <property type="project" value="UniProtKB-UniRule"/>
</dbReference>
<evidence type="ECO:0000313" key="17">
    <source>
        <dbReference type="EMBL" id="OLL26212.1"/>
    </source>
</evidence>
<dbReference type="EC" id="2.3.1.20" evidence="5 16"/>
<dbReference type="Pfam" id="PF03982">
    <property type="entry name" value="DAGAT"/>
    <property type="match status" value="1"/>
</dbReference>
<dbReference type="Proteomes" id="UP000186594">
    <property type="component" value="Unassembled WGS sequence"/>
</dbReference>
<keyword evidence="12 16" id="KW-0443">Lipid metabolism</keyword>
<dbReference type="STRING" id="1198029.A0A1U7LUJ3"/>
<keyword evidence="9" id="KW-0319">Glycerol metabolism</keyword>
<evidence type="ECO:0000256" key="10">
    <source>
        <dbReference type="ARBA" id="ARBA00022824"/>
    </source>
</evidence>
<evidence type="ECO:0000256" key="5">
    <source>
        <dbReference type="ARBA" id="ARBA00013244"/>
    </source>
</evidence>
<keyword evidence="11" id="KW-1133">Transmembrane helix</keyword>
<evidence type="ECO:0000256" key="3">
    <source>
        <dbReference type="ARBA" id="ARBA00005189"/>
    </source>
</evidence>
<evidence type="ECO:0000313" key="18">
    <source>
        <dbReference type="Proteomes" id="UP000186594"/>
    </source>
</evidence>
<sequence>MDIAPLHVPVARRLQTLIYCARDDAFETGRLRRIAWLRALPLWSCYAHYFPLTLLKSAPLDPNHIYILGYHPHGIISLAAFGNFATEATGFSLLFPGITNTLLTLASNFRIPFYRDYIQFLGIASVSRSSCEALLQRGPGNAITIVVGGAQESLLSKPGTLNLVLRKRRGFIKLAIRTGASLVPVLSFGENGNLSASPNLTQELYTQADNSPNSWVYCLQTSMKKLCGFTVPLFHARGVFNYDYGLMPWRHPVTTVVGRPIPVQKADRPTEDMVNQVQQLYIAELVRIWEDGKDKYAPGYKTDLRIVE</sequence>
<comment type="catalytic activity">
    <reaction evidence="15 16">
        <text>an acyl-CoA + a 1,2-diacyl-sn-glycerol = a triacyl-sn-glycerol + CoA</text>
        <dbReference type="Rhea" id="RHEA:10868"/>
        <dbReference type="ChEBI" id="CHEBI:17815"/>
        <dbReference type="ChEBI" id="CHEBI:57287"/>
        <dbReference type="ChEBI" id="CHEBI:58342"/>
        <dbReference type="ChEBI" id="CHEBI:64615"/>
        <dbReference type="EC" id="2.3.1.20"/>
    </reaction>
</comment>